<dbReference type="PANTHER" id="PTHR30040:SF2">
    <property type="entry name" value="FAD:PROTEIN FMN TRANSFERASE"/>
    <property type="match status" value="1"/>
</dbReference>
<evidence type="ECO:0000256" key="6">
    <source>
        <dbReference type="ARBA" id="ARBA00022827"/>
    </source>
</evidence>
<keyword evidence="14" id="KW-1185">Reference proteome</keyword>
<gene>
    <name evidence="13" type="ORF">D1164_06145</name>
</gene>
<comment type="function">
    <text evidence="12">Flavin transferase that catalyzes the transfer of the FMN moiety of FAD and its covalent binding to the hydroxyl group of a threonine residue in a target flavoprotein.</text>
</comment>
<reference evidence="13 14" key="1">
    <citation type="journal article" date="2015" name="Int. J. Syst. Evol. Microbiol.">
        <title>Mariniphaga sediminis sp. nov., isolated from coastal sediment.</title>
        <authorList>
            <person name="Wang F.Q."/>
            <person name="Shen Q.Y."/>
            <person name="Chen G.J."/>
            <person name="Du Z.J."/>
        </authorList>
    </citation>
    <scope>NUCLEOTIDE SEQUENCE [LARGE SCALE GENOMIC DNA]</scope>
    <source>
        <strain evidence="13 14">SY21</strain>
    </source>
</reference>
<dbReference type="PROSITE" id="PS51257">
    <property type="entry name" value="PROKAR_LIPOPROTEIN"/>
    <property type="match status" value="1"/>
</dbReference>
<proteinExistence type="inferred from homology"/>
<dbReference type="Proteomes" id="UP000266441">
    <property type="component" value="Unassembled WGS sequence"/>
</dbReference>
<feature type="binding site" evidence="11">
    <location>
        <position position="281"/>
    </location>
    <ligand>
        <name>Mg(2+)</name>
        <dbReference type="ChEBI" id="CHEBI:18420"/>
    </ligand>
</feature>
<dbReference type="EC" id="2.7.1.180" evidence="1 10"/>
<dbReference type="SUPFAM" id="SSF143631">
    <property type="entry name" value="ApbE-like"/>
    <property type="match status" value="1"/>
</dbReference>
<comment type="subcellular location">
    <subcellularLocation>
        <location evidence="12">Cell inner membrane</location>
        <topology evidence="12">Lipid-anchor</topology>
        <orientation evidence="12">Periplasmic side</orientation>
    </subcellularLocation>
</comment>
<dbReference type="OrthoDB" id="9778595at2"/>
<keyword evidence="12" id="KW-0449">Lipoprotein</keyword>
<feature type="binding site" evidence="11">
    <location>
        <position position="163"/>
    </location>
    <ligand>
        <name>Mg(2+)</name>
        <dbReference type="ChEBI" id="CHEBI:18420"/>
    </ligand>
</feature>
<protein>
    <recommendedName>
        <fullName evidence="2 10">FAD:protein FMN transferase</fullName>
        <ecNumber evidence="1 10">2.7.1.180</ecNumber>
    </recommendedName>
    <alternativeName>
        <fullName evidence="8 10">Flavin transferase</fullName>
    </alternativeName>
</protein>
<evidence type="ECO:0000256" key="10">
    <source>
        <dbReference type="PIRNR" id="PIRNR006268"/>
    </source>
</evidence>
<keyword evidence="6 10" id="KW-0274">FAD</keyword>
<dbReference type="Gene3D" id="3.10.520.10">
    <property type="entry name" value="ApbE-like domains"/>
    <property type="match status" value="1"/>
</dbReference>
<keyword evidence="12" id="KW-0472">Membrane</keyword>
<evidence type="ECO:0000256" key="1">
    <source>
        <dbReference type="ARBA" id="ARBA00011955"/>
    </source>
</evidence>
<keyword evidence="4 10" id="KW-0808">Transferase</keyword>
<sequence>MNFRLLLILFLGLSIQACRQPAKYIYNEGAIYGTIYHIVYESPDGKDFHSAIDLKLAEYNQTFSTFDSSSVISKVNENKPVELNEIFLECYNRAMEISTITHGAFDITAGPMVNAWGFGPEERRKMTPEIIDDLKEITGYNKIQLKDGTIVKENPRMKLDMSAIAKGYTCDLVGDFLAAKGCENYMVEIGGEVVARGKNEKGRVWTIGISKPDETAFFASNDIQAKVQLPENALATSGNYRNFYIEGGKKFAHTIDPKTGYPVQHSLLSTTVLAANCMDADAFATAFMVLGLEKSIEIARSIPEIKVYFLYADADGAIQVYMSDDFKEHLAE</sequence>
<evidence type="ECO:0000256" key="11">
    <source>
        <dbReference type="PIRSR" id="PIRSR006268-2"/>
    </source>
</evidence>
<dbReference type="EMBL" id="QWET01000004">
    <property type="protein sequence ID" value="RIH65848.1"/>
    <property type="molecule type" value="Genomic_DNA"/>
</dbReference>
<comment type="similarity">
    <text evidence="10 12">Belongs to the ApbE family.</text>
</comment>
<comment type="cofactor">
    <cofactor evidence="11">
        <name>Mg(2+)</name>
        <dbReference type="ChEBI" id="CHEBI:18420"/>
    </cofactor>
    <cofactor evidence="11">
        <name>Mn(2+)</name>
        <dbReference type="ChEBI" id="CHEBI:29035"/>
    </cofactor>
    <text evidence="11">Magnesium. Can also use manganese.</text>
</comment>
<dbReference type="PANTHER" id="PTHR30040">
    <property type="entry name" value="THIAMINE BIOSYNTHESIS LIPOPROTEIN APBE"/>
    <property type="match status" value="1"/>
</dbReference>
<dbReference type="AlphaFoldDB" id="A0A399D3S3"/>
<evidence type="ECO:0000313" key="14">
    <source>
        <dbReference type="Proteomes" id="UP000266441"/>
    </source>
</evidence>
<keyword evidence="7 10" id="KW-0460">Magnesium</keyword>
<evidence type="ECO:0000256" key="2">
    <source>
        <dbReference type="ARBA" id="ARBA00016337"/>
    </source>
</evidence>
<dbReference type="GO" id="GO:0005886">
    <property type="term" value="C:plasma membrane"/>
    <property type="evidence" value="ECO:0007669"/>
    <property type="project" value="UniProtKB-SubCell"/>
</dbReference>
<keyword evidence="12" id="KW-0997">Cell inner membrane</keyword>
<accession>A0A399D3S3</accession>
<evidence type="ECO:0000313" key="13">
    <source>
        <dbReference type="EMBL" id="RIH65848.1"/>
    </source>
</evidence>
<evidence type="ECO:0000256" key="9">
    <source>
        <dbReference type="ARBA" id="ARBA00048540"/>
    </source>
</evidence>
<evidence type="ECO:0000256" key="5">
    <source>
        <dbReference type="ARBA" id="ARBA00022723"/>
    </source>
</evidence>
<dbReference type="RefSeq" id="WP_119349084.1">
    <property type="nucleotide sequence ID" value="NZ_QWET01000004.1"/>
</dbReference>
<evidence type="ECO:0000256" key="12">
    <source>
        <dbReference type="RuleBase" id="RU363002"/>
    </source>
</evidence>
<evidence type="ECO:0000256" key="4">
    <source>
        <dbReference type="ARBA" id="ARBA00022679"/>
    </source>
</evidence>
<keyword evidence="12" id="KW-1003">Cell membrane</keyword>
<dbReference type="InterPro" id="IPR003374">
    <property type="entry name" value="ApbE-like_sf"/>
</dbReference>
<evidence type="ECO:0000256" key="8">
    <source>
        <dbReference type="ARBA" id="ARBA00031306"/>
    </source>
</evidence>
<name>A0A399D3S3_9BACT</name>
<dbReference type="GO" id="GO:0046872">
    <property type="term" value="F:metal ion binding"/>
    <property type="evidence" value="ECO:0007669"/>
    <property type="project" value="UniProtKB-UniRule"/>
</dbReference>
<keyword evidence="5 10" id="KW-0479">Metal-binding</keyword>
<evidence type="ECO:0000256" key="7">
    <source>
        <dbReference type="ARBA" id="ARBA00022842"/>
    </source>
</evidence>
<comment type="caution">
    <text evidence="13">The sequence shown here is derived from an EMBL/GenBank/DDBJ whole genome shotgun (WGS) entry which is preliminary data.</text>
</comment>
<dbReference type="Pfam" id="PF02424">
    <property type="entry name" value="ApbE"/>
    <property type="match status" value="1"/>
</dbReference>
<keyword evidence="3 10" id="KW-0285">Flavoprotein</keyword>
<dbReference type="PIRSF" id="PIRSF006268">
    <property type="entry name" value="ApbE"/>
    <property type="match status" value="1"/>
</dbReference>
<comment type="catalytic activity">
    <reaction evidence="9 10 12">
        <text>L-threonyl-[protein] + FAD = FMN-L-threonyl-[protein] + AMP + H(+)</text>
        <dbReference type="Rhea" id="RHEA:36847"/>
        <dbReference type="Rhea" id="RHEA-COMP:11060"/>
        <dbReference type="Rhea" id="RHEA-COMP:11061"/>
        <dbReference type="ChEBI" id="CHEBI:15378"/>
        <dbReference type="ChEBI" id="CHEBI:30013"/>
        <dbReference type="ChEBI" id="CHEBI:57692"/>
        <dbReference type="ChEBI" id="CHEBI:74257"/>
        <dbReference type="ChEBI" id="CHEBI:456215"/>
        <dbReference type="EC" id="2.7.1.180"/>
    </reaction>
</comment>
<organism evidence="13 14">
    <name type="scientific">Mariniphaga sediminis</name>
    <dbReference type="NCBI Taxonomy" id="1628158"/>
    <lineage>
        <taxon>Bacteria</taxon>
        <taxon>Pseudomonadati</taxon>
        <taxon>Bacteroidota</taxon>
        <taxon>Bacteroidia</taxon>
        <taxon>Marinilabiliales</taxon>
        <taxon>Prolixibacteraceae</taxon>
        <taxon>Mariniphaga</taxon>
    </lineage>
</organism>
<evidence type="ECO:0000256" key="3">
    <source>
        <dbReference type="ARBA" id="ARBA00022630"/>
    </source>
</evidence>
<feature type="binding site" evidence="11">
    <location>
        <position position="285"/>
    </location>
    <ligand>
        <name>Mg(2+)</name>
        <dbReference type="ChEBI" id="CHEBI:18420"/>
    </ligand>
</feature>
<dbReference type="GO" id="GO:0016740">
    <property type="term" value="F:transferase activity"/>
    <property type="evidence" value="ECO:0007669"/>
    <property type="project" value="UniProtKB-UniRule"/>
</dbReference>
<dbReference type="InterPro" id="IPR024932">
    <property type="entry name" value="ApbE"/>
</dbReference>